<evidence type="ECO:0000313" key="3">
    <source>
        <dbReference type="Proteomes" id="UP000052232"/>
    </source>
</evidence>
<sequence>MAMDSISYRARVERRRESRFATEVGGMLHWDGVSQPVTIRNISIYGALVAGTWLPTLGERVTLIADGLEVCGTVIWEGPDRCGLLLSRAVDPLAVIAEARVHAADHPPITLHRIGPGTYA</sequence>
<gene>
    <name evidence="2" type="ORF">V473_07615</name>
</gene>
<dbReference type="SUPFAM" id="SSF141371">
    <property type="entry name" value="PilZ domain-like"/>
    <property type="match status" value="1"/>
</dbReference>
<accession>A0A0J8AX84</accession>
<dbReference type="PATRIC" id="fig|1420583.3.peg.1534"/>
<protein>
    <recommendedName>
        <fullName evidence="1">PilZ domain-containing protein</fullName>
    </recommendedName>
</protein>
<feature type="domain" description="PilZ" evidence="1">
    <location>
        <begin position="13"/>
        <end position="84"/>
    </location>
</feature>
<comment type="caution">
    <text evidence="2">The sequence shown here is derived from an EMBL/GenBank/DDBJ whole genome shotgun (WGS) entry which is preliminary data.</text>
</comment>
<reference evidence="2 3" key="1">
    <citation type="journal article" date="2015" name="G3 (Bethesda)">
        <title>Insights into Ongoing Evolution of the Hexachlorocyclohexane Catabolic Pathway from Comparative Genomics of Ten Sphingomonadaceae Strains.</title>
        <authorList>
            <person name="Pearce S.L."/>
            <person name="Oakeshott J.G."/>
            <person name="Pandey G."/>
        </authorList>
    </citation>
    <scope>NUCLEOTIDE SEQUENCE [LARGE SCALE GENOMIC DNA]</scope>
    <source>
        <strain evidence="2 3">LL01</strain>
    </source>
</reference>
<dbReference type="AlphaFoldDB" id="A0A0J8AX84"/>
<name>A0A0J8AX84_9SPHN</name>
<proteinExistence type="predicted"/>
<dbReference type="EMBL" id="JACT01000001">
    <property type="protein sequence ID" value="KMS58795.1"/>
    <property type="molecule type" value="Genomic_DNA"/>
</dbReference>
<dbReference type="STRING" id="1420583.V473_07615"/>
<dbReference type="Proteomes" id="UP000052232">
    <property type="component" value="Unassembled WGS sequence"/>
</dbReference>
<dbReference type="GO" id="GO:0035438">
    <property type="term" value="F:cyclic-di-GMP binding"/>
    <property type="evidence" value="ECO:0007669"/>
    <property type="project" value="InterPro"/>
</dbReference>
<dbReference type="Pfam" id="PF07238">
    <property type="entry name" value="PilZ"/>
    <property type="match status" value="1"/>
</dbReference>
<organism evidence="2 3">
    <name type="scientific">Sphingobium cupriresistens LL01</name>
    <dbReference type="NCBI Taxonomy" id="1420583"/>
    <lineage>
        <taxon>Bacteria</taxon>
        <taxon>Pseudomonadati</taxon>
        <taxon>Pseudomonadota</taxon>
        <taxon>Alphaproteobacteria</taxon>
        <taxon>Sphingomonadales</taxon>
        <taxon>Sphingomonadaceae</taxon>
        <taxon>Sphingobium</taxon>
    </lineage>
</organism>
<evidence type="ECO:0000259" key="1">
    <source>
        <dbReference type="Pfam" id="PF07238"/>
    </source>
</evidence>
<evidence type="ECO:0000313" key="2">
    <source>
        <dbReference type="EMBL" id="KMS58795.1"/>
    </source>
</evidence>
<keyword evidence="3" id="KW-1185">Reference proteome</keyword>
<dbReference type="InterPro" id="IPR009875">
    <property type="entry name" value="PilZ_domain"/>
</dbReference>